<protein>
    <submittedName>
        <fullName evidence="1">Uncharacterized protein</fullName>
    </submittedName>
</protein>
<keyword evidence="2" id="KW-1185">Reference proteome</keyword>
<gene>
    <name evidence="1" type="ORF">AN396_08950</name>
</gene>
<dbReference type="EMBL" id="LJDB01000068">
    <property type="protein sequence ID" value="ONI39224.1"/>
    <property type="molecule type" value="Genomic_DNA"/>
</dbReference>
<evidence type="ECO:0000313" key="1">
    <source>
        <dbReference type="EMBL" id="ONI39224.1"/>
    </source>
</evidence>
<sequence length="59" mass="6684">MGDHKVRARIRASMGVKRNRIWEDADGRTGSLMNSFTPSAMGWRRPYGPTTLGPFRVCM</sequence>
<evidence type="ECO:0000313" key="2">
    <source>
        <dbReference type="Proteomes" id="UP000188605"/>
    </source>
</evidence>
<reference evidence="1" key="1">
    <citation type="submission" date="2016-08" db="EMBL/GenBank/DDBJ databases">
        <authorList>
            <person name="Ngugi D.K."/>
            <person name="Miyake S."/>
            <person name="Stingl U."/>
        </authorList>
    </citation>
    <scope>NUCLEOTIDE SEQUENCE</scope>
    <source>
        <strain evidence="1">SCG-B11WGA-EpuloA1</strain>
    </source>
</reference>
<organism evidence="1 2">
    <name type="scientific">Candidatus Epulonipiscium fishelsonii</name>
    <dbReference type="NCBI Taxonomy" id="77094"/>
    <lineage>
        <taxon>Bacteria</taxon>
        <taxon>Bacillati</taxon>
        <taxon>Bacillota</taxon>
        <taxon>Clostridia</taxon>
        <taxon>Lachnospirales</taxon>
        <taxon>Lachnospiraceae</taxon>
        <taxon>Candidatus Epulonipiscium</taxon>
    </lineage>
</organism>
<proteinExistence type="predicted"/>
<dbReference type="Proteomes" id="UP000188605">
    <property type="component" value="Unassembled WGS sequence"/>
</dbReference>
<comment type="caution">
    <text evidence="1">The sequence shown here is derived from an EMBL/GenBank/DDBJ whole genome shotgun (WGS) entry which is preliminary data.</text>
</comment>
<accession>A0ACC8XA73</accession>
<name>A0ACC8XA73_9FIRM</name>